<evidence type="ECO:0000313" key="4">
    <source>
        <dbReference type="Proteomes" id="UP000314983"/>
    </source>
</evidence>
<keyword evidence="4" id="KW-1185">Reference proteome</keyword>
<dbReference type="PANTHER" id="PTHR24200:SF14">
    <property type="entry name" value="MICROTUBULE-ASSOCIATED TUMOR SUPPRESSOR CANDIDATE 2"/>
    <property type="match status" value="1"/>
</dbReference>
<reference evidence="3" key="2">
    <citation type="submission" date="2025-08" db="UniProtKB">
        <authorList>
            <consortium name="Ensembl"/>
        </authorList>
    </citation>
    <scope>IDENTIFICATION</scope>
</reference>
<organism evidence="3 4">
    <name type="scientific">Electrophorus electricus</name>
    <name type="common">Electric eel</name>
    <name type="synonym">Gymnotus electricus</name>
    <dbReference type="NCBI Taxonomy" id="8005"/>
    <lineage>
        <taxon>Eukaryota</taxon>
        <taxon>Metazoa</taxon>
        <taxon>Chordata</taxon>
        <taxon>Craniata</taxon>
        <taxon>Vertebrata</taxon>
        <taxon>Euteleostomi</taxon>
        <taxon>Actinopterygii</taxon>
        <taxon>Neopterygii</taxon>
        <taxon>Teleostei</taxon>
        <taxon>Ostariophysi</taxon>
        <taxon>Gymnotiformes</taxon>
        <taxon>Gymnotoidei</taxon>
        <taxon>Gymnotidae</taxon>
        <taxon>Electrophorus</taxon>
    </lineage>
</organism>
<evidence type="ECO:0000313" key="3">
    <source>
        <dbReference type="Ensembl" id="ENSEEEP00000062234.1"/>
    </source>
</evidence>
<keyword evidence="1 2" id="KW-0175">Coiled coil</keyword>
<evidence type="ECO:0000256" key="1">
    <source>
        <dbReference type="ARBA" id="ARBA00023054"/>
    </source>
</evidence>
<dbReference type="GO" id="GO:0005634">
    <property type="term" value="C:nucleus"/>
    <property type="evidence" value="ECO:0007669"/>
    <property type="project" value="TreeGrafter"/>
</dbReference>
<protein>
    <submittedName>
        <fullName evidence="3">Uncharacterized protein</fullName>
    </submittedName>
</protein>
<reference evidence="3" key="3">
    <citation type="submission" date="2025-09" db="UniProtKB">
        <authorList>
            <consortium name="Ensembl"/>
        </authorList>
    </citation>
    <scope>IDENTIFICATION</scope>
</reference>
<feature type="coiled-coil region" evidence="2">
    <location>
        <begin position="83"/>
        <end position="117"/>
    </location>
</feature>
<proteinExistence type="predicted"/>
<dbReference type="InterPro" id="IPR051293">
    <property type="entry name" value="MTUS1/CCDC69"/>
</dbReference>
<reference evidence="3 4" key="1">
    <citation type="submission" date="2020-05" db="EMBL/GenBank/DDBJ databases">
        <title>Electrophorus electricus (electric eel) genome, fEleEle1, primary haplotype.</title>
        <authorList>
            <person name="Myers G."/>
            <person name="Meyer A."/>
            <person name="Fedrigo O."/>
            <person name="Formenti G."/>
            <person name="Rhie A."/>
            <person name="Tracey A."/>
            <person name="Sims Y."/>
            <person name="Jarvis E.D."/>
        </authorList>
    </citation>
    <scope>NUCLEOTIDE SEQUENCE [LARGE SCALE GENOMIC DNA]</scope>
</reference>
<dbReference type="Proteomes" id="UP000314983">
    <property type="component" value="Chromosome 3"/>
</dbReference>
<name>A0AAY5EZV1_ELEEL</name>
<dbReference type="PANTHER" id="PTHR24200">
    <property type="entry name" value="TOUCAN, ISOFORM A"/>
    <property type="match status" value="1"/>
</dbReference>
<dbReference type="GO" id="GO:0005737">
    <property type="term" value="C:cytoplasm"/>
    <property type="evidence" value="ECO:0007669"/>
    <property type="project" value="TreeGrafter"/>
</dbReference>
<evidence type="ECO:0000256" key="2">
    <source>
        <dbReference type="SAM" id="Coils"/>
    </source>
</evidence>
<dbReference type="Ensembl" id="ENSEEET00000057452.1">
    <property type="protein sequence ID" value="ENSEEEP00000062234.1"/>
    <property type="gene ID" value="ENSEEEG00000025265.1"/>
</dbReference>
<dbReference type="AlphaFoldDB" id="A0AAY5EZV1"/>
<accession>A0AAY5EZV1</accession>
<sequence>MQDMGASHSSTLVTLHQDVDSCVCVCVCVCFKDQVDTLTFQNHSLRDRAKRCEEALPRSTHEQIWLTYLSTVSLAVGYGSHHVSSALRQLSEENDNLQKYLEKEKEEKKHLSQTNEELLWWLQLNAGVSIILHSTNPSDNYCKICCSNTCSPASGSLTIGC</sequence>
<dbReference type="GO" id="GO:0008017">
    <property type="term" value="F:microtubule binding"/>
    <property type="evidence" value="ECO:0007669"/>
    <property type="project" value="TreeGrafter"/>
</dbReference>